<feature type="domain" description="N-acetyltransferase" evidence="1">
    <location>
        <begin position="1"/>
        <end position="150"/>
    </location>
</feature>
<dbReference type="EC" id="2.3.1.128" evidence="2"/>
<dbReference type="Proteomes" id="UP001314262">
    <property type="component" value="Unassembled WGS sequence"/>
</dbReference>
<sequence>MQLISLNQTNHDYWQTIYREAFPPNERIAFQELKQKAADNHQIKMVVITDGEQNVGIAYFVDLKEKAFVLYLAVDQSIRGQGIGGKTLSALKERYPKGIILESESTLEDADNQQQREARYHFYLKNGFIDTENIAHNMERDFHLLTSNLDCSVADYLSSMKILGQETSVI</sequence>
<dbReference type="PROSITE" id="PS51186">
    <property type="entry name" value="GNAT"/>
    <property type="match status" value="1"/>
</dbReference>
<proteinExistence type="predicted"/>
<dbReference type="GO" id="GO:0016746">
    <property type="term" value="F:acyltransferase activity"/>
    <property type="evidence" value="ECO:0007669"/>
    <property type="project" value="UniProtKB-KW"/>
</dbReference>
<dbReference type="EMBL" id="CAUZLT010000001">
    <property type="protein sequence ID" value="CAK1223741.1"/>
    <property type="molecule type" value="Genomic_DNA"/>
</dbReference>
<keyword evidence="2" id="KW-0808">Transferase</keyword>
<dbReference type="SUPFAM" id="SSF55729">
    <property type="entry name" value="Acyl-CoA N-acyltransferases (Nat)"/>
    <property type="match status" value="1"/>
</dbReference>
<dbReference type="RefSeq" id="WP_203617980.1">
    <property type="nucleotide sequence ID" value="NZ_BOJU01000002.1"/>
</dbReference>
<keyword evidence="2" id="KW-0012">Acyltransferase</keyword>
<reference evidence="2 3" key="1">
    <citation type="submission" date="2023-10" db="EMBL/GenBank/DDBJ databases">
        <authorList>
            <person name="Botero Cardona J."/>
        </authorList>
    </citation>
    <scope>NUCLEOTIDE SEQUENCE [LARGE SCALE GENOMIC DNA]</scope>
    <source>
        <strain evidence="2 3">R-53137</strain>
    </source>
</reference>
<name>A0ABN9YLV7_9LACO</name>
<protein>
    <submittedName>
        <fullName evidence="2">Ribosomal protein S18 acetylase RimI and related acetyltransferases (RimI)</fullName>
        <ecNumber evidence="2">2.3.1.128</ecNumber>
    </submittedName>
</protein>
<dbReference type="Pfam" id="PF13508">
    <property type="entry name" value="Acetyltransf_7"/>
    <property type="match status" value="1"/>
</dbReference>
<dbReference type="InterPro" id="IPR016181">
    <property type="entry name" value="Acyl_CoA_acyltransferase"/>
</dbReference>
<dbReference type="InterPro" id="IPR000182">
    <property type="entry name" value="GNAT_dom"/>
</dbReference>
<keyword evidence="2" id="KW-0687">Ribonucleoprotein</keyword>
<keyword evidence="3" id="KW-1185">Reference proteome</keyword>
<dbReference type="Gene3D" id="3.40.630.30">
    <property type="match status" value="1"/>
</dbReference>
<organism evidence="2 3">
    <name type="scientific">Fructobacillus tropaeoli</name>
    <dbReference type="NCBI Taxonomy" id="709323"/>
    <lineage>
        <taxon>Bacteria</taxon>
        <taxon>Bacillati</taxon>
        <taxon>Bacillota</taxon>
        <taxon>Bacilli</taxon>
        <taxon>Lactobacillales</taxon>
        <taxon>Lactobacillaceae</taxon>
        <taxon>Fructobacillus</taxon>
    </lineage>
</organism>
<accession>A0ABN9YLV7</accession>
<dbReference type="CDD" id="cd04301">
    <property type="entry name" value="NAT_SF"/>
    <property type="match status" value="1"/>
</dbReference>
<dbReference type="GO" id="GO:0005840">
    <property type="term" value="C:ribosome"/>
    <property type="evidence" value="ECO:0007669"/>
    <property type="project" value="UniProtKB-KW"/>
</dbReference>
<gene>
    <name evidence="2" type="ORF">R53137_KAKDMLNK_00013</name>
</gene>
<comment type="caution">
    <text evidence="2">The sequence shown here is derived from an EMBL/GenBank/DDBJ whole genome shotgun (WGS) entry which is preliminary data.</text>
</comment>
<keyword evidence="2" id="KW-0689">Ribosomal protein</keyword>
<evidence type="ECO:0000313" key="2">
    <source>
        <dbReference type="EMBL" id="CAK1223741.1"/>
    </source>
</evidence>
<evidence type="ECO:0000313" key="3">
    <source>
        <dbReference type="Proteomes" id="UP001314262"/>
    </source>
</evidence>
<evidence type="ECO:0000259" key="1">
    <source>
        <dbReference type="PROSITE" id="PS51186"/>
    </source>
</evidence>